<dbReference type="Proteomes" id="UP001642260">
    <property type="component" value="Unassembled WGS sequence"/>
</dbReference>
<keyword evidence="2" id="KW-1185">Reference proteome</keyword>
<evidence type="ECO:0000313" key="2">
    <source>
        <dbReference type="Proteomes" id="UP001642260"/>
    </source>
</evidence>
<reference evidence="1 2" key="1">
    <citation type="submission" date="2022-03" db="EMBL/GenBank/DDBJ databases">
        <authorList>
            <person name="Macdonald S."/>
            <person name="Ahmed S."/>
            <person name="Newling K."/>
        </authorList>
    </citation>
    <scope>NUCLEOTIDE SEQUENCE [LARGE SCALE GENOMIC DNA]</scope>
</reference>
<sequence>MAAHVIRYASGDECNYFSWFDEEEGTKWQTRAWTEARDEIWEKDIVIEKLKKPFQDREMKIKL</sequence>
<organism evidence="1 2">
    <name type="scientific">Eruca vesicaria subsp. sativa</name>
    <name type="common">Garden rocket</name>
    <name type="synonym">Eruca sativa</name>
    <dbReference type="NCBI Taxonomy" id="29727"/>
    <lineage>
        <taxon>Eukaryota</taxon>
        <taxon>Viridiplantae</taxon>
        <taxon>Streptophyta</taxon>
        <taxon>Embryophyta</taxon>
        <taxon>Tracheophyta</taxon>
        <taxon>Spermatophyta</taxon>
        <taxon>Magnoliopsida</taxon>
        <taxon>eudicotyledons</taxon>
        <taxon>Gunneridae</taxon>
        <taxon>Pentapetalae</taxon>
        <taxon>rosids</taxon>
        <taxon>malvids</taxon>
        <taxon>Brassicales</taxon>
        <taxon>Brassicaceae</taxon>
        <taxon>Brassiceae</taxon>
        <taxon>Eruca</taxon>
    </lineage>
</organism>
<name>A0ABC8MA42_ERUVS</name>
<gene>
    <name evidence="1" type="ORF">ERUC_LOCUS45080</name>
</gene>
<dbReference type="EMBL" id="CAKOAT010997335">
    <property type="protein sequence ID" value="CAH8392597.1"/>
    <property type="molecule type" value="Genomic_DNA"/>
</dbReference>
<dbReference type="AlphaFoldDB" id="A0ABC8MA42"/>
<accession>A0ABC8MA42</accession>
<comment type="caution">
    <text evidence="1">The sequence shown here is derived from an EMBL/GenBank/DDBJ whole genome shotgun (WGS) entry which is preliminary data.</text>
</comment>
<proteinExistence type="predicted"/>
<protein>
    <submittedName>
        <fullName evidence="1">Uncharacterized protein</fullName>
    </submittedName>
</protein>
<evidence type="ECO:0000313" key="1">
    <source>
        <dbReference type="EMBL" id="CAH8392597.1"/>
    </source>
</evidence>